<comment type="caution">
    <text evidence="1">The sequence shown here is derived from an EMBL/GenBank/DDBJ whole genome shotgun (WGS) entry which is preliminary data.</text>
</comment>
<gene>
    <name evidence="1" type="ORF">S06H3_36010</name>
</gene>
<evidence type="ECO:0000313" key="1">
    <source>
        <dbReference type="EMBL" id="GAI27488.1"/>
    </source>
</evidence>
<sequence>LENTYRDTVNFERYIGILKKICKGDSFIEMLEKKGSKQLVYFGRKIFTLQKDFITHYVHFLLDESGVDKWDQFFERYSKNLFEIYKKFVAGDNNRILIFEIVNRKLLRDLLKQQTMHVPLMKKILISERLGVVVNQLFNYIRHSLAENMAVMDTLILDSYAKIPLLPQCSHSETMKLLSTCFLEKGLPEPLFSAIFKNITTSCYTDTKDKIMAAISRTTFLNKDEVLKIFKSYFFFPDNESLSEILKLLKTKAYEMIKRIENRKEMIERKQ</sequence>
<organism evidence="1">
    <name type="scientific">marine sediment metagenome</name>
    <dbReference type="NCBI Taxonomy" id="412755"/>
    <lineage>
        <taxon>unclassified sequences</taxon>
        <taxon>metagenomes</taxon>
        <taxon>ecological metagenomes</taxon>
    </lineage>
</organism>
<feature type="non-terminal residue" evidence="1">
    <location>
        <position position="1"/>
    </location>
</feature>
<feature type="non-terminal residue" evidence="1">
    <location>
        <position position="271"/>
    </location>
</feature>
<dbReference type="AlphaFoldDB" id="X1M888"/>
<proteinExistence type="predicted"/>
<reference evidence="1" key="1">
    <citation type="journal article" date="2014" name="Front. Microbiol.">
        <title>High frequency of phylogenetically diverse reductive dehalogenase-homologous genes in deep subseafloor sedimentary metagenomes.</title>
        <authorList>
            <person name="Kawai M."/>
            <person name="Futagami T."/>
            <person name="Toyoda A."/>
            <person name="Takaki Y."/>
            <person name="Nishi S."/>
            <person name="Hori S."/>
            <person name="Arai W."/>
            <person name="Tsubouchi T."/>
            <person name="Morono Y."/>
            <person name="Uchiyama I."/>
            <person name="Ito T."/>
            <person name="Fujiyama A."/>
            <person name="Inagaki F."/>
            <person name="Takami H."/>
        </authorList>
    </citation>
    <scope>NUCLEOTIDE SEQUENCE</scope>
    <source>
        <strain evidence="1">Expedition CK06-06</strain>
    </source>
</reference>
<name>X1M888_9ZZZZ</name>
<accession>X1M888</accession>
<protein>
    <submittedName>
        <fullName evidence="1">Uncharacterized protein</fullName>
    </submittedName>
</protein>
<dbReference type="EMBL" id="BARV01021776">
    <property type="protein sequence ID" value="GAI27488.1"/>
    <property type="molecule type" value="Genomic_DNA"/>
</dbReference>